<evidence type="ECO:0000256" key="22">
    <source>
        <dbReference type="ARBA" id="ARBA00049990"/>
    </source>
</evidence>
<evidence type="ECO:0000256" key="3">
    <source>
        <dbReference type="ARBA" id="ARBA00022598"/>
    </source>
</evidence>
<keyword evidence="15" id="KW-0233">DNA recombination</keyword>
<keyword evidence="17" id="KW-0464">Manganese</keyword>
<dbReference type="InterPro" id="IPR016059">
    <property type="entry name" value="DNA_ligase_ATP-dep_CS"/>
</dbReference>
<keyword evidence="13" id="KW-0239">DNA-directed DNA polymerase</keyword>
<dbReference type="NCBIfam" id="TIGR02778">
    <property type="entry name" value="ligD_pol"/>
    <property type="match status" value="1"/>
</dbReference>
<dbReference type="CDD" id="cd04863">
    <property type="entry name" value="MtLigD_Pol_like"/>
    <property type="match status" value="1"/>
</dbReference>
<dbReference type="GO" id="GO:0004527">
    <property type="term" value="F:exonuclease activity"/>
    <property type="evidence" value="ECO:0007669"/>
    <property type="project" value="UniProtKB-KW"/>
</dbReference>
<evidence type="ECO:0000256" key="17">
    <source>
        <dbReference type="ARBA" id="ARBA00023211"/>
    </source>
</evidence>
<dbReference type="PANTHER" id="PTHR42705">
    <property type="entry name" value="BIFUNCTIONAL NON-HOMOLOGOUS END JOINING PROTEIN LIGD"/>
    <property type="match status" value="1"/>
</dbReference>
<comment type="similarity">
    <text evidence="22">In the N-terminal section; belongs to the LigD polymerase family.</text>
</comment>
<evidence type="ECO:0000256" key="20">
    <source>
        <dbReference type="ARBA" id="ARBA00034003"/>
    </source>
</evidence>
<dbReference type="Pfam" id="PF04679">
    <property type="entry name" value="DNA_ligase_A_C"/>
    <property type="match status" value="1"/>
</dbReference>
<keyword evidence="8" id="KW-0547">Nucleotide-binding</keyword>
<keyword evidence="16" id="KW-0234">DNA repair</keyword>
<evidence type="ECO:0000313" key="26">
    <source>
        <dbReference type="Proteomes" id="UP000460221"/>
    </source>
</evidence>
<dbReference type="NCBIfam" id="NF007210">
    <property type="entry name" value="PRK09632.1"/>
    <property type="match status" value="1"/>
</dbReference>
<keyword evidence="4" id="KW-0808">Transferase</keyword>
<evidence type="ECO:0000256" key="19">
    <source>
        <dbReference type="ARBA" id="ARBA00029943"/>
    </source>
</evidence>
<evidence type="ECO:0000256" key="6">
    <source>
        <dbReference type="ARBA" id="ARBA00022722"/>
    </source>
</evidence>
<evidence type="ECO:0000256" key="18">
    <source>
        <dbReference type="ARBA" id="ARBA00023268"/>
    </source>
</evidence>
<dbReference type="PANTHER" id="PTHR42705:SF2">
    <property type="entry name" value="BIFUNCTIONAL NON-HOMOLOGOUS END JOINING PROTEIN LIGD"/>
    <property type="match status" value="1"/>
</dbReference>
<dbReference type="NCBIfam" id="TIGR02779">
    <property type="entry name" value="NHEJ_ligase_lig"/>
    <property type="match status" value="1"/>
</dbReference>
<dbReference type="NCBIfam" id="TIGR02777">
    <property type="entry name" value="LigD_PE_dom"/>
    <property type="match status" value="1"/>
</dbReference>
<dbReference type="GO" id="GO:0003677">
    <property type="term" value="F:DNA binding"/>
    <property type="evidence" value="ECO:0007669"/>
    <property type="project" value="UniProtKB-KW"/>
</dbReference>
<dbReference type="EC" id="6.5.1.1" evidence="2"/>
<dbReference type="GO" id="GO:0003910">
    <property type="term" value="F:DNA ligase (ATP) activity"/>
    <property type="evidence" value="ECO:0007669"/>
    <property type="project" value="UniProtKB-EC"/>
</dbReference>
<evidence type="ECO:0000256" key="2">
    <source>
        <dbReference type="ARBA" id="ARBA00012727"/>
    </source>
</evidence>
<name>A0A7K1FNH7_9ACTN</name>
<dbReference type="Pfam" id="PF21686">
    <property type="entry name" value="LigD_Prim-Pol"/>
    <property type="match status" value="1"/>
</dbReference>
<feature type="region of interest" description="Disordered" evidence="23">
    <location>
        <begin position="486"/>
        <end position="526"/>
    </location>
</feature>
<keyword evidence="5" id="KW-0548">Nucleotidyltransferase</keyword>
<keyword evidence="11" id="KW-0269">Exonuclease</keyword>
<dbReference type="InterPro" id="IPR014145">
    <property type="entry name" value="LigD_pol_dom"/>
</dbReference>
<keyword evidence="10" id="KW-0378">Hydrolase</keyword>
<organism evidence="25 26">
    <name type="scientific">Nakamurella alba</name>
    <dbReference type="NCBI Taxonomy" id="2665158"/>
    <lineage>
        <taxon>Bacteria</taxon>
        <taxon>Bacillati</taxon>
        <taxon>Actinomycetota</taxon>
        <taxon>Actinomycetes</taxon>
        <taxon>Nakamurellales</taxon>
        <taxon>Nakamurellaceae</taxon>
        <taxon>Nakamurella</taxon>
    </lineage>
</organism>
<evidence type="ECO:0000256" key="5">
    <source>
        <dbReference type="ARBA" id="ARBA00022695"/>
    </source>
</evidence>
<dbReference type="InterPro" id="IPR052171">
    <property type="entry name" value="NHEJ_LigD"/>
</dbReference>
<evidence type="ECO:0000256" key="15">
    <source>
        <dbReference type="ARBA" id="ARBA00023172"/>
    </source>
</evidence>
<dbReference type="Proteomes" id="UP000460221">
    <property type="component" value="Unassembled WGS sequence"/>
</dbReference>
<dbReference type="Gene3D" id="3.30.470.30">
    <property type="entry name" value="DNA ligase/mRNA capping enzyme"/>
    <property type="match status" value="1"/>
</dbReference>
<feature type="compositionally biased region" description="Basic and acidic residues" evidence="23">
    <location>
        <begin position="303"/>
        <end position="330"/>
    </location>
</feature>
<keyword evidence="18" id="KW-0511">Multifunctional enzyme</keyword>
<evidence type="ECO:0000256" key="23">
    <source>
        <dbReference type="SAM" id="MobiDB-lite"/>
    </source>
</evidence>
<keyword evidence="26" id="KW-1185">Reference proteome</keyword>
<keyword evidence="6" id="KW-0540">Nuclease</keyword>
<dbReference type="AlphaFoldDB" id="A0A7K1FNH7"/>
<dbReference type="InterPro" id="IPR014144">
    <property type="entry name" value="LigD_PE_domain"/>
</dbReference>
<evidence type="ECO:0000256" key="9">
    <source>
        <dbReference type="ARBA" id="ARBA00022763"/>
    </source>
</evidence>
<evidence type="ECO:0000256" key="13">
    <source>
        <dbReference type="ARBA" id="ARBA00022932"/>
    </source>
</evidence>
<feature type="region of interest" description="Disordered" evidence="23">
    <location>
        <begin position="283"/>
        <end position="344"/>
    </location>
</feature>
<dbReference type="CDD" id="cd07971">
    <property type="entry name" value="OBF_DNA_ligase_LigD"/>
    <property type="match status" value="1"/>
</dbReference>
<dbReference type="Pfam" id="PF13298">
    <property type="entry name" value="LigD_N"/>
    <property type="match status" value="1"/>
</dbReference>
<evidence type="ECO:0000256" key="12">
    <source>
        <dbReference type="ARBA" id="ARBA00022840"/>
    </source>
</evidence>
<dbReference type="InterPro" id="IPR014146">
    <property type="entry name" value="LigD_ligase_dom"/>
</dbReference>
<evidence type="ECO:0000256" key="4">
    <source>
        <dbReference type="ARBA" id="ARBA00022679"/>
    </source>
</evidence>
<comment type="similarity">
    <text evidence="21">In the C-terminal section; belongs to the ATP-dependent DNA ligase family.</text>
</comment>
<dbReference type="Gene3D" id="2.40.50.140">
    <property type="entry name" value="Nucleic acid-binding proteins"/>
    <property type="match status" value="1"/>
</dbReference>
<dbReference type="SUPFAM" id="SSF56091">
    <property type="entry name" value="DNA ligase/mRNA capping enzyme, catalytic domain"/>
    <property type="match status" value="1"/>
</dbReference>
<dbReference type="PROSITE" id="PS50160">
    <property type="entry name" value="DNA_LIGASE_A3"/>
    <property type="match status" value="1"/>
</dbReference>
<keyword evidence="3 25" id="KW-0436">Ligase</keyword>
<keyword evidence="7" id="KW-0479">Metal-binding</keyword>
<dbReference type="EMBL" id="WLYK01000006">
    <property type="protein sequence ID" value="MTD15721.1"/>
    <property type="molecule type" value="Genomic_DNA"/>
</dbReference>
<evidence type="ECO:0000256" key="14">
    <source>
        <dbReference type="ARBA" id="ARBA00023125"/>
    </source>
</evidence>
<dbReference type="InterPro" id="IPR012309">
    <property type="entry name" value="DNA_ligase_ATP-dep_C"/>
</dbReference>
<dbReference type="SUPFAM" id="SSF50249">
    <property type="entry name" value="Nucleic acid-binding proteins"/>
    <property type="match status" value="1"/>
</dbReference>
<gene>
    <name evidence="25" type="ORF">GIS00_17445</name>
</gene>
<comment type="caution">
    <text evidence="25">The sequence shown here is derived from an EMBL/GenBank/DDBJ whole genome shotgun (WGS) entry which is preliminary data.</text>
</comment>
<dbReference type="GO" id="GO:0006310">
    <property type="term" value="P:DNA recombination"/>
    <property type="evidence" value="ECO:0007669"/>
    <property type="project" value="UniProtKB-KW"/>
</dbReference>
<evidence type="ECO:0000256" key="11">
    <source>
        <dbReference type="ARBA" id="ARBA00022839"/>
    </source>
</evidence>
<protein>
    <recommendedName>
        <fullName evidence="2">DNA ligase (ATP)</fullName>
        <ecNumber evidence="2">6.5.1.1</ecNumber>
    </recommendedName>
    <alternativeName>
        <fullName evidence="19">NHEJ DNA polymerase</fullName>
    </alternativeName>
</protein>
<proteinExistence type="inferred from homology"/>
<dbReference type="Gene3D" id="3.90.920.10">
    <property type="entry name" value="DNA primase, PRIM domain"/>
    <property type="match status" value="1"/>
</dbReference>
<dbReference type="RefSeq" id="WP_154769673.1">
    <property type="nucleotide sequence ID" value="NZ_WLYK01000006.1"/>
</dbReference>
<dbReference type="Pfam" id="PF01068">
    <property type="entry name" value="DNA_ligase_A_M"/>
    <property type="match status" value="1"/>
</dbReference>
<dbReference type="GO" id="GO:0005524">
    <property type="term" value="F:ATP binding"/>
    <property type="evidence" value="ECO:0007669"/>
    <property type="project" value="UniProtKB-KW"/>
</dbReference>
<dbReference type="InterPro" id="IPR033649">
    <property type="entry name" value="MtLigD_Pol-like"/>
</dbReference>
<dbReference type="Gene3D" id="3.30.1490.70">
    <property type="match status" value="1"/>
</dbReference>
<evidence type="ECO:0000313" key="25">
    <source>
        <dbReference type="EMBL" id="MTD15721.1"/>
    </source>
</evidence>
<dbReference type="GO" id="GO:0006281">
    <property type="term" value="P:DNA repair"/>
    <property type="evidence" value="ECO:0007669"/>
    <property type="project" value="UniProtKB-KW"/>
</dbReference>
<dbReference type="GO" id="GO:0003887">
    <property type="term" value="F:DNA-directed DNA polymerase activity"/>
    <property type="evidence" value="ECO:0007669"/>
    <property type="project" value="UniProtKB-KW"/>
</dbReference>
<reference evidence="25 26" key="1">
    <citation type="submission" date="2019-11" db="EMBL/GenBank/DDBJ databases">
        <authorList>
            <person name="Jiang L.-Q."/>
        </authorList>
    </citation>
    <scope>NUCLEOTIDE SEQUENCE [LARGE SCALE GENOMIC DNA]</scope>
    <source>
        <strain evidence="25 26">YIM 132087</strain>
    </source>
</reference>
<evidence type="ECO:0000259" key="24">
    <source>
        <dbReference type="PROSITE" id="PS50160"/>
    </source>
</evidence>
<evidence type="ECO:0000256" key="1">
    <source>
        <dbReference type="ARBA" id="ARBA00001936"/>
    </source>
</evidence>
<keyword evidence="14" id="KW-0238">DNA-binding</keyword>
<dbReference type="CDD" id="cd07906">
    <property type="entry name" value="Adenylation_DNA_ligase_LigD_LigC"/>
    <property type="match status" value="1"/>
</dbReference>
<evidence type="ECO:0000256" key="10">
    <source>
        <dbReference type="ARBA" id="ARBA00022801"/>
    </source>
</evidence>
<comment type="cofactor">
    <cofactor evidence="1">
        <name>Mn(2+)</name>
        <dbReference type="ChEBI" id="CHEBI:29035"/>
    </cofactor>
</comment>
<dbReference type="InterPro" id="IPR012340">
    <property type="entry name" value="NA-bd_OB-fold"/>
</dbReference>
<feature type="domain" description="ATP-dependent DNA ligase family profile" evidence="24">
    <location>
        <begin position="616"/>
        <end position="739"/>
    </location>
</feature>
<dbReference type="InterPro" id="IPR012310">
    <property type="entry name" value="DNA_ligase_ATP-dep_cent"/>
</dbReference>
<dbReference type="GO" id="GO:0046872">
    <property type="term" value="F:metal ion binding"/>
    <property type="evidence" value="ECO:0007669"/>
    <property type="project" value="UniProtKB-KW"/>
</dbReference>
<keyword evidence="12" id="KW-0067">ATP-binding</keyword>
<dbReference type="PROSITE" id="PS00333">
    <property type="entry name" value="DNA_LIGASE_A2"/>
    <property type="match status" value="1"/>
</dbReference>
<accession>A0A7K1FNH7</accession>
<evidence type="ECO:0000256" key="8">
    <source>
        <dbReference type="ARBA" id="ARBA00022741"/>
    </source>
</evidence>
<sequence>MATDDAQVDMDGHLLKLTNLSKILYPATRTPKSEIIAYYAEVAVAMLPHIAGRPVTRKRWPNGTSAQPFFQKNVDHATPSWMQRQAIPHSSGDVIYPLVDSPAGLAWMGQNGALELHVPQWRFDADGSVGRPDRLVFDLDPGPGVTLADCAAVAKVLRDRLDLEGLQLFPVTSGAKGLHLYTHLADSMTSDEASAWAHELARSVEQEMPKQVTSKMTKSVRGGRVFIDWSQNNAAKTTIAPYSLRGRDRPTVATPRTWDELDDPDLQHLDYREVLRRLDSQGDLLADLDPGPGRKTRRKARTATKEKPAEKPKPDKLATYRSMRSADRTPEPVPTENADLPQGNDDTFVIQEHHARALHWDFRLEHDGVLVSWALPKGIPTDGSHNRLAVHTEDHPMEYADFAGRIPRAEYGGGRVLIWDHGTYETEKWRDSEVIVTLHGERAKGRFALIRTKDKNWLMHRTKDQEALPPVVAMTNAEMDEIIDAAGPLDDDGKVTHEPAGTDDEPPPPPPDDLRPMLATAGRPQDVADPEQWRYEGKWDGIRAMAEVGPDVLRLTSRTGRNITAVYPELAELTDLLHGHSAVLDGEIVALDAKGRTDFGLMQNRMNVAKAAEIARLSQEQPVRYHVFDVLFLDGVSLLRRGYDLRRQVLQAMPLDGEFVTVPDALDGDVQQALARSRELDWEGVIAKKSDSVYQSGKRVHTWIKIKNQRMQEVVIVGWRPGAGRREGSLGALLLGIPEVGDDGKPGWRYVGRVGTGFTDAMLDDLMRRLKPLARKTTPITGDLPREETRDARWVRPELVGEVRFTEWTRDGVVRQAAWRGLRPDKQAADVVLES</sequence>
<keyword evidence="9" id="KW-0227">DNA damage</keyword>
<comment type="catalytic activity">
    <reaction evidence="20">
        <text>ATP + (deoxyribonucleotide)n-3'-hydroxyl + 5'-phospho-(deoxyribonucleotide)m = (deoxyribonucleotide)n+m + AMP + diphosphate.</text>
        <dbReference type="EC" id="6.5.1.1"/>
    </reaction>
</comment>
<evidence type="ECO:0000256" key="7">
    <source>
        <dbReference type="ARBA" id="ARBA00022723"/>
    </source>
</evidence>
<evidence type="ECO:0000256" key="16">
    <source>
        <dbReference type="ARBA" id="ARBA00023204"/>
    </source>
</evidence>
<evidence type="ECO:0000256" key="21">
    <source>
        <dbReference type="ARBA" id="ARBA00049981"/>
    </source>
</evidence>